<evidence type="ECO:0000256" key="2">
    <source>
        <dbReference type="ARBA" id="ARBA00022448"/>
    </source>
</evidence>
<dbReference type="GO" id="GO:0140359">
    <property type="term" value="F:ABC-type transporter activity"/>
    <property type="evidence" value="ECO:0007669"/>
    <property type="project" value="InterPro"/>
</dbReference>
<keyword evidence="8 10" id="KW-0472">Membrane</keyword>
<keyword evidence="3" id="KW-1003">Cell membrane</keyword>
<feature type="transmembrane region" description="Helical" evidence="10">
    <location>
        <begin position="202"/>
        <end position="222"/>
    </location>
</feature>
<dbReference type="PROSITE" id="PS50893">
    <property type="entry name" value="ABC_TRANSPORTER_2"/>
    <property type="match status" value="2"/>
</dbReference>
<keyword evidence="7 10" id="KW-1133">Transmembrane helix</keyword>
<keyword evidence="11" id="KW-0732">Signal</keyword>
<dbReference type="Gene3D" id="3.40.50.300">
    <property type="entry name" value="P-loop containing nucleotide triphosphate hydrolases"/>
    <property type="match status" value="2"/>
</dbReference>
<feature type="transmembrane region" description="Helical" evidence="10">
    <location>
        <begin position="682"/>
        <end position="700"/>
    </location>
</feature>
<dbReference type="GO" id="GO:0005524">
    <property type="term" value="F:ATP binding"/>
    <property type="evidence" value="ECO:0007669"/>
    <property type="project" value="UniProtKB-KW"/>
</dbReference>
<evidence type="ECO:0000256" key="10">
    <source>
        <dbReference type="SAM" id="Phobius"/>
    </source>
</evidence>
<feature type="domain" description="ABC transmembrane type-1" evidence="13">
    <location>
        <begin position="685"/>
        <end position="965"/>
    </location>
</feature>
<dbReference type="InterPro" id="IPR003593">
    <property type="entry name" value="AAA+_ATPase"/>
</dbReference>
<keyword evidence="15" id="KW-1185">Reference proteome</keyword>
<keyword evidence="9" id="KW-0325">Glycoprotein</keyword>
<feature type="domain" description="ABC transporter" evidence="12">
    <location>
        <begin position="1002"/>
        <end position="1233"/>
    </location>
</feature>
<dbReference type="InterPro" id="IPR027417">
    <property type="entry name" value="P-loop_NTPase"/>
</dbReference>
<dbReference type="InterPro" id="IPR050173">
    <property type="entry name" value="ABC_transporter_C-like"/>
</dbReference>
<feature type="transmembrane region" description="Helical" evidence="10">
    <location>
        <begin position="907"/>
        <end position="928"/>
    </location>
</feature>
<dbReference type="CDD" id="cd03244">
    <property type="entry name" value="ABCC_MRP_domain2"/>
    <property type="match status" value="1"/>
</dbReference>
<dbReference type="InterPro" id="IPR017871">
    <property type="entry name" value="ABC_transporter-like_CS"/>
</dbReference>
<dbReference type="STRING" id="28573.A0A0U1LYU1"/>
<organism evidence="14 15">
    <name type="scientific">Talaromyces islandicus</name>
    <name type="common">Penicillium islandicum</name>
    <dbReference type="NCBI Taxonomy" id="28573"/>
    <lineage>
        <taxon>Eukaryota</taxon>
        <taxon>Fungi</taxon>
        <taxon>Dikarya</taxon>
        <taxon>Ascomycota</taxon>
        <taxon>Pezizomycotina</taxon>
        <taxon>Eurotiomycetes</taxon>
        <taxon>Eurotiomycetidae</taxon>
        <taxon>Eurotiales</taxon>
        <taxon>Trichocomaceae</taxon>
        <taxon>Talaromyces</taxon>
        <taxon>Talaromyces sect. Islandici</taxon>
    </lineage>
</organism>
<proteinExistence type="predicted"/>
<evidence type="ECO:0000256" key="8">
    <source>
        <dbReference type="ARBA" id="ARBA00023136"/>
    </source>
</evidence>
<evidence type="ECO:0000256" key="4">
    <source>
        <dbReference type="ARBA" id="ARBA00022692"/>
    </source>
</evidence>
<dbReference type="FunFam" id="1.20.1560.10:FF:000066">
    <property type="entry name" value="ABC multidrug transporter (Eurofung)"/>
    <property type="match status" value="1"/>
</dbReference>
<keyword evidence="5" id="KW-0547">Nucleotide-binding</keyword>
<evidence type="ECO:0000256" key="6">
    <source>
        <dbReference type="ARBA" id="ARBA00022840"/>
    </source>
</evidence>
<protein>
    <recommendedName>
        <fullName evidence="16">P-loop containing nucleoside triphosphate hydrolase protein</fullName>
    </recommendedName>
</protein>
<evidence type="ECO:0000256" key="9">
    <source>
        <dbReference type="ARBA" id="ARBA00023180"/>
    </source>
</evidence>
<accession>A0A0U1LYU1</accession>
<dbReference type="AlphaFoldDB" id="A0A0U1LYU1"/>
<dbReference type="PROSITE" id="PS50929">
    <property type="entry name" value="ABC_TM1F"/>
    <property type="match status" value="2"/>
</dbReference>
<dbReference type="EMBL" id="CVMT01000004">
    <property type="protein sequence ID" value="CRG88497.1"/>
    <property type="molecule type" value="Genomic_DNA"/>
</dbReference>
<dbReference type="SUPFAM" id="SSF90123">
    <property type="entry name" value="ABC transporter transmembrane region"/>
    <property type="match status" value="2"/>
</dbReference>
<keyword evidence="4 10" id="KW-0812">Transmembrane</keyword>
<feature type="chain" id="PRO_5006711363" description="P-loop containing nucleoside triphosphate hydrolase protein" evidence="11">
    <location>
        <begin position="18"/>
        <end position="1238"/>
    </location>
</feature>
<evidence type="ECO:0000256" key="3">
    <source>
        <dbReference type="ARBA" id="ARBA00022475"/>
    </source>
</evidence>
<dbReference type="OMA" id="QEPWLPN"/>
<feature type="transmembrane region" description="Helical" evidence="10">
    <location>
        <begin position="68"/>
        <end position="85"/>
    </location>
</feature>
<sequence length="1238" mass="136728">MCTILWWLNPLLLKGYSSIISVNGLLRIDNSLSSEGVEQRVYPHWMNRSPTAKRPLLSAIRKALQPEILTAAILRLFLSIFKLLQPLLIGRVTSWLSQDRSDVNYGYGLIGATFLVYIGMALINAMAKRQFDRFSTKLRGTFISVIHSKSLVLPAGQLNNGEVLTLISNDVNRVCDSLEQIFELLSTPLEVIVAIYLLEREIGIICIAPVAFSLAISLVSFLNSKRSIPLQKTWLSTIQERIAYTAAVLSCPKSFKMLGLTRKLRDRVQELRLVELEKYAHYRKFVTFRNVFAAIPDNIAPILTMVLFTLIHGSNALSSSITFTSLSLISLLTIPIQEIIFAVPRSITAIASIDRIEAFLLLDGGKFTLSTDSPLMRQHEVDGVELAAVVALTDHPSLRLEGVTVRLGNENKTILNEISLTIFPGTLNFIVGPVGSGKSTLLHTIIGDIPLAQGRRILATKDIGFCSQEPWLPNETVEKIITGQSELDYQWFVTVVQACALTIDISTLSAGKETVIGNKGVSLSGGQKQRLALARALYSRKKLLVLDDILSGLDAKLAKHVVDHVLGPEGLCKKYGMTVVMATHTVQHLYYADRIIALEHGGKAEEQSLFEALNSQDGYTHNLKLSEKQQQNQQEDEMNVPMDQSEPVITRNIENDANQELARRTGDSTVYRYYARSLGWKFASFIVFSAIVFAFSNKFPQLWLQWWSESEISGDERHPLGVWIGVYVSIGALAVSFLFSQIWVMLVWSVPKSSAKLHQQLLDSVMNAPYSFFVYTDSGETLNRFANDMSLIELQLADAVMHTQNGACLCIASAIFIAAGARYVGVIMPFLVILLYLLQKFYLRTSRQLRFLDLETQAPLLTHCQETSAGVTTIRAFGWQESAHRTCLDLLDRSQRPYYLMLCIQRWLNLVLGLTAAVIATLVVALAMTLHGTASAGSVGLSLLNILTFNSQLSQLILDCTSLETSLGAVARCKNFEASTPSEHQECETTNPPSEWPSAGQLTLSNLTASYTEGRSPVLKNISLSISAGTKVGICGRSGSGKSSLLLALFRMLEVSSGQIEVDGVDLAILPRDTIRTRITALPQDTLSVPGSVRFNLDPLEICTPETLSKALIKVGLSDIIDERGGIDGNMSDLGLSQGELQLFAVARALLRPSKLLIVDEMTSAVDAETEKRMLDIIRAEFKESTVVAVAHRLRTVADFDMIIVMDAGEIVEYGSPAELLSNNYGTFKAMWQRDIEF</sequence>
<dbReference type="PROSITE" id="PS00211">
    <property type="entry name" value="ABC_TRANSPORTER_1"/>
    <property type="match status" value="2"/>
</dbReference>
<evidence type="ECO:0000256" key="5">
    <source>
        <dbReference type="ARBA" id="ARBA00022741"/>
    </source>
</evidence>
<keyword evidence="6" id="KW-0067">ATP-binding</keyword>
<gene>
    <name evidence="14" type="ORF">PISL3812_05528</name>
</gene>
<dbReference type="Gene3D" id="1.20.1560.10">
    <property type="entry name" value="ABC transporter type 1, transmembrane domain"/>
    <property type="match status" value="2"/>
</dbReference>
<evidence type="ECO:0000256" key="1">
    <source>
        <dbReference type="ARBA" id="ARBA00004651"/>
    </source>
</evidence>
<feature type="transmembrane region" description="Helical" evidence="10">
    <location>
        <begin position="105"/>
        <end position="127"/>
    </location>
</feature>
<evidence type="ECO:0000259" key="12">
    <source>
        <dbReference type="PROSITE" id="PS50893"/>
    </source>
</evidence>
<dbReference type="FunFam" id="3.40.50.300:FF:000838">
    <property type="entry name" value="ABC multidrug transporter (Eurofung)"/>
    <property type="match status" value="1"/>
</dbReference>
<dbReference type="PANTHER" id="PTHR24223">
    <property type="entry name" value="ATP-BINDING CASSETTE SUB-FAMILY C"/>
    <property type="match status" value="1"/>
</dbReference>
<dbReference type="InterPro" id="IPR044726">
    <property type="entry name" value="ABCC_6TM_D2"/>
</dbReference>
<feature type="transmembrane region" description="Helical" evidence="10">
    <location>
        <begin position="720"/>
        <end position="748"/>
    </location>
</feature>
<feature type="transmembrane region" description="Helical" evidence="10">
    <location>
        <begin position="823"/>
        <end position="843"/>
    </location>
</feature>
<evidence type="ECO:0000256" key="7">
    <source>
        <dbReference type="ARBA" id="ARBA00022989"/>
    </source>
</evidence>
<dbReference type="InterPro" id="IPR011527">
    <property type="entry name" value="ABC1_TM_dom"/>
</dbReference>
<keyword evidence="2" id="KW-0813">Transport</keyword>
<dbReference type="GO" id="GO:0005886">
    <property type="term" value="C:plasma membrane"/>
    <property type="evidence" value="ECO:0007669"/>
    <property type="project" value="UniProtKB-SubCell"/>
</dbReference>
<evidence type="ECO:0008006" key="16">
    <source>
        <dbReference type="Google" id="ProtNLM"/>
    </source>
</evidence>
<dbReference type="InterPro" id="IPR044746">
    <property type="entry name" value="ABCC_6TM_D1"/>
</dbReference>
<dbReference type="OrthoDB" id="6500128at2759"/>
<feature type="signal peptide" evidence="11">
    <location>
        <begin position="1"/>
        <end position="17"/>
    </location>
</feature>
<dbReference type="Pfam" id="PF00005">
    <property type="entry name" value="ABC_tran"/>
    <property type="match status" value="2"/>
</dbReference>
<dbReference type="SUPFAM" id="SSF52540">
    <property type="entry name" value="P-loop containing nucleoside triphosphate hydrolases"/>
    <property type="match status" value="2"/>
</dbReference>
<dbReference type="CDD" id="cd18579">
    <property type="entry name" value="ABC_6TM_ABCC_D1"/>
    <property type="match status" value="1"/>
</dbReference>
<feature type="domain" description="ABC transporter" evidence="12">
    <location>
        <begin position="398"/>
        <end position="625"/>
    </location>
</feature>
<dbReference type="GO" id="GO:0016887">
    <property type="term" value="F:ATP hydrolysis activity"/>
    <property type="evidence" value="ECO:0007669"/>
    <property type="project" value="InterPro"/>
</dbReference>
<feature type="domain" description="ABC transmembrane type-1" evidence="13">
    <location>
        <begin position="69"/>
        <end position="348"/>
    </location>
</feature>
<dbReference type="Pfam" id="PF00664">
    <property type="entry name" value="ABC_membrane"/>
    <property type="match status" value="2"/>
</dbReference>
<reference evidence="14 15" key="1">
    <citation type="submission" date="2015-04" db="EMBL/GenBank/DDBJ databases">
        <authorList>
            <person name="Syromyatnikov M.Y."/>
            <person name="Popov V.N."/>
        </authorList>
    </citation>
    <scope>NUCLEOTIDE SEQUENCE [LARGE SCALE GENOMIC DNA]</scope>
    <source>
        <strain evidence="14">WF-38-12</strain>
    </source>
</reference>
<dbReference type="CDD" id="cd18580">
    <property type="entry name" value="ABC_6TM_ABCC_D2"/>
    <property type="match status" value="1"/>
</dbReference>
<evidence type="ECO:0000313" key="14">
    <source>
        <dbReference type="EMBL" id="CRG88497.1"/>
    </source>
</evidence>
<dbReference type="SMART" id="SM00382">
    <property type="entry name" value="AAA"/>
    <property type="match status" value="2"/>
</dbReference>
<evidence type="ECO:0000313" key="15">
    <source>
        <dbReference type="Proteomes" id="UP000054383"/>
    </source>
</evidence>
<dbReference type="PANTHER" id="PTHR24223:SF399">
    <property type="entry name" value="ABC TRANSPORTER ATNG"/>
    <property type="match status" value="1"/>
</dbReference>
<comment type="subcellular location">
    <subcellularLocation>
        <location evidence="1">Cell membrane</location>
        <topology evidence="1">Multi-pass membrane protein</topology>
    </subcellularLocation>
</comment>
<evidence type="ECO:0000256" key="11">
    <source>
        <dbReference type="SAM" id="SignalP"/>
    </source>
</evidence>
<dbReference type="Proteomes" id="UP000054383">
    <property type="component" value="Unassembled WGS sequence"/>
</dbReference>
<name>A0A0U1LYU1_TALIS</name>
<dbReference type="InterPro" id="IPR036640">
    <property type="entry name" value="ABC1_TM_sf"/>
</dbReference>
<evidence type="ECO:0000259" key="13">
    <source>
        <dbReference type="PROSITE" id="PS50929"/>
    </source>
</evidence>
<dbReference type="InterPro" id="IPR003439">
    <property type="entry name" value="ABC_transporter-like_ATP-bd"/>
</dbReference>